<organism evidence="2 3">
    <name type="scientific">Streptomyces mesophilus</name>
    <dbReference type="NCBI Taxonomy" id="1775132"/>
    <lineage>
        <taxon>Bacteria</taxon>
        <taxon>Bacillati</taxon>
        <taxon>Actinomycetota</taxon>
        <taxon>Actinomycetes</taxon>
        <taxon>Kitasatosporales</taxon>
        <taxon>Streptomycetaceae</taxon>
        <taxon>Streptomyces</taxon>
    </lineage>
</organism>
<dbReference type="AlphaFoldDB" id="A0A6G4XHE8"/>
<comment type="caution">
    <text evidence="2">The sequence shown here is derived from an EMBL/GenBank/DDBJ whole genome shotgun (WGS) entry which is preliminary data.</text>
</comment>
<dbReference type="Gene3D" id="2.50.20.20">
    <property type="match status" value="1"/>
</dbReference>
<feature type="signal peptide" evidence="1">
    <location>
        <begin position="1"/>
        <end position="21"/>
    </location>
</feature>
<gene>
    <name evidence="2" type="ORF">G6045_11360</name>
</gene>
<proteinExistence type="predicted"/>
<protein>
    <recommendedName>
        <fullName evidence="4">Lipoprotein</fullName>
    </recommendedName>
</protein>
<dbReference type="InterPro" id="IPR029046">
    <property type="entry name" value="LolA/LolB/LppX"/>
</dbReference>
<accession>A0A6G4XHE8</accession>
<evidence type="ECO:0008006" key="4">
    <source>
        <dbReference type="Google" id="ProtNLM"/>
    </source>
</evidence>
<dbReference type="EMBL" id="JAAKZW010000031">
    <property type="protein sequence ID" value="NGO76257.1"/>
    <property type="molecule type" value="Genomic_DNA"/>
</dbReference>
<name>A0A6G4XHE8_9ACTN</name>
<keyword evidence="3" id="KW-1185">Reference proteome</keyword>
<keyword evidence="1" id="KW-0732">Signal</keyword>
<dbReference type="PROSITE" id="PS51257">
    <property type="entry name" value="PROKAR_LIPOPROTEIN"/>
    <property type="match status" value="1"/>
</dbReference>
<sequence>MRTYQRIGLAAVSTAALVAVAGCQSSGTDGKAAADKAPKFQSRTTAIKTLTAAYEKTAEAKSAKVEMTMSMPAGLDGGGDMKMSGVMGWDPTVLDMTMSGSALTAGDPEAPEQMRVVMRDNVMYMDMGKAALAEMDGKRWMKMDFGAMADKMAEEGADPQLQKALTGGMENMNQDPARQMALLLESENLKHLGTETVAGQKADHYKGKLTVAEMLESNDSLDFLEGKDREELLKNMEKSGIEGYDTEVWVNKDGYPVKMDVGMESPEGTVEIHQTFSDYGAKAEVEVPPASQTFDVLKMLEELKGLGLEEGGLEG</sequence>
<evidence type="ECO:0000313" key="2">
    <source>
        <dbReference type="EMBL" id="NGO76257.1"/>
    </source>
</evidence>
<reference evidence="2 3" key="1">
    <citation type="submission" date="2020-02" db="EMBL/GenBank/DDBJ databases">
        <title>Whole-genome analyses of novel actinobacteria.</title>
        <authorList>
            <person name="Sahin N."/>
            <person name="Tokatli A."/>
        </authorList>
    </citation>
    <scope>NUCLEOTIDE SEQUENCE [LARGE SCALE GENOMIC DNA]</scope>
    <source>
        <strain evidence="2 3">YC504</strain>
    </source>
</reference>
<evidence type="ECO:0000256" key="1">
    <source>
        <dbReference type="SAM" id="SignalP"/>
    </source>
</evidence>
<dbReference type="RefSeq" id="WP_165331762.1">
    <property type="nucleotide sequence ID" value="NZ_JAAKZW010000031.1"/>
</dbReference>
<evidence type="ECO:0000313" key="3">
    <source>
        <dbReference type="Proteomes" id="UP000481109"/>
    </source>
</evidence>
<feature type="chain" id="PRO_5039306681" description="Lipoprotein" evidence="1">
    <location>
        <begin position="22"/>
        <end position="315"/>
    </location>
</feature>
<dbReference type="Proteomes" id="UP000481109">
    <property type="component" value="Unassembled WGS sequence"/>
</dbReference>
<dbReference type="SUPFAM" id="SSF89392">
    <property type="entry name" value="Prokaryotic lipoproteins and lipoprotein localization factors"/>
    <property type="match status" value="1"/>
</dbReference>